<evidence type="ECO:0000313" key="4">
    <source>
        <dbReference type="Proteomes" id="UP000006548"/>
    </source>
</evidence>
<dbReference type="RefSeq" id="NP_001328026.1">
    <property type="nucleotide sequence ID" value="NM_001340987.1"/>
</dbReference>
<feature type="region of interest" description="Disordered" evidence="1">
    <location>
        <begin position="68"/>
        <end position="93"/>
    </location>
</feature>
<dbReference type="KEGG" id="ath:AT4G15025"/>
<proteinExistence type="predicted"/>
<dbReference type="InParanoid" id="A0A1P8B3C9"/>
<name>A0A1P8B3C9_ARATH</name>
<dbReference type="GeneID" id="28720130"/>
<dbReference type="Proteomes" id="UP000006548">
    <property type="component" value="Chromosome 4"/>
</dbReference>
<dbReference type="AlphaFoldDB" id="A0A1P8B3C9"/>
<dbReference type="TAIR" id="AT4G15025"/>
<dbReference type="Araport" id="AT4G15025"/>
<dbReference type="EMBL" id="CP002687">
    <property type="protein sequence ID" value="ANM66110.1"/>
    <property type="molecule type" value="Genomic_DNA"/>
</dbReference>
<protein>
    <submittedName>
        <fullName evidence="3">Uncharacterized protein</fullName>
    </submittedName>
</protein>
<reference evidence="3 4" key="1">
    <citation type="journal article" date="1999" name="Nature">
        <title>Sequence and analysis of chromosome 4 of the plant Arabidopsis thaliana.</title>
        <authorList>
            <consortium name="EU"/>
            <consortium name="CSHL and WU Arabidopsis Sequencing Project"/>
            <person name="Mayer K."/>
            <person name="Schuller C."/>
            <person name="Wambutt R."/>
            <person name="Murphy G."/>
            <person name="Volckaert G."/>
            <person name="Pohl T."/>
            <person name="Dusterhoft A."/>
            <person name="Stiekema W."/>
            <person name="Entian K.D."/>
            <person name="Terryn N."/>
            <person name="Harris B."/>
            <person name="Ansorge W."/>
            <person name="Brandt P."/>
            <person name="Grivell L."/>
            <person name="Rieger M."/>
            <person name="Weichselgartner M."/>
            <person name="de Simone V."/>
            <person name="Obermaier B."/>
            <person name="Mache R."/>
            <person name="Muller M."/>
            <person name="Kreis M."/>
            <person name="Delseny M."/>
            <person name="Puigdomenech P."/>
            <person name="Watson M."/>
            <person name="Schmidtheini T."/>
            <person name="Reichert B."/>
            <person name="Portatelle D."/>
            <person name="Perez-Alonso M."/>
            <person name="Boutry M."/>
            <person name="Bancroft I."/>
            <person name="Vos P."/>
            <person name="Hoheisel J."/>
            <person name="Zimmermann W."/>
            <person name="Wedler H."/>
            <person name="Ridley P."/>
            <person name="Langham S.A."/>
            <person name="McCullagh B."/>
            <person name="Bilham L."/>
            <person name="Robben J."/>
            <person name="Van der Schueren J."/>
            <person name="Grymonprez B."/>
            <person name="Chuang Y.J."/>
            <person name="Vandenbussche F."/>
            <person name="Braeken M."/>
            <person name="Weltjens I."/>
            <person name="Voet M."/>
            <person name="Bastiaens I."/>
            <person name="Aert R."/>
            <person name="Defoor E."/>
            <person name="Weitzenegger T."/>
            <person name="Bothe G."/>
            <person name="Ramsperger U."/>
            <person name="Hilbert H."/>
            <person name="Braun M."/>
            <person name="Holzer E."/>
            <person name="Brandt A."/>
            <person name="Peters S."/>
            <person name="van Staveren M."/>
            <person name="Dirske W."/>
            <person name="Mooijman P."/>
            <person name="Klein Lankhorst R."/>
            <person name="Rose M."/>
            <person name="Hauf J."/>
            <person name="Kotter P."/>
            <person name="Berneiser S."/>
            <person name="Hempel S."/>
            <person name="Feldpausch M."/>
            <person name="Lamberth S."/>
            <person name="Van den Daele H."/>
            <person name="De Keyser A."/>
            <person name="Buysshaert C."/>
            <person name="Gielen J."/>
            <person name="Villarroel R."/>
            <person name="De Clercq R."/>
            <person name="Van Montagu M."/>
            <person name="Rogers J."/>
            <person name="Cronin A."/>
            <person name="Quail M."/>
            <person name="Bray-Allen S."/>
            <person name="Clark L."/>
            <person name="Doggett J."/>
            <person name="Hall S."/>
            <person name="Kay M."/>
            <person name="Lennard N."/>
            <person name="McLay K."/>
            <person name="Mayes R."/>
            <person name="Pettett A."/>
            <person name="Rajandream M.A."/>
            <person name="Lyne M."/>
            <person name="Benes V."/>
            <person name="Rechmann S."/>
            <person name="Borkova D."/>
            <person name="Blocker H."/>
            <person name="Scharfe M."/>
            <person name="Grimm M."/>
            <person name="Lohnert T.H."/>
            <person name="Dose S."/>
            <person name="de Haan M."/>
            <person name="Maarse A."/>
            <person name="Schafer M."/>
            <person name="Muller-Auer S."/>
            <person name="Gabel C."/>
            <person name="Fuchs M."/>
            <person name="Fartmann B."/>
            <person name="Granderath K."/>
            <person name="Dauner D."/>
            <person name="Herzl A."/>
            <person name="Neumann S."/>
            <person name="Argiriou A."/>
            <person name="Vitale D."/>
            <person name="Liguori R."/>
            <person name="Piravandi E."/>
            <person name="Massenet O."/>
            <person name="Quigley F."/>
            <person name="Clabauld G."/>
            <person name="Mundlein A."/>
            <person name="Felber R."/>
            <person name="Schnabl S."/>
            <person name="Hiller R."/>
            <person name="Schmidt W."/>
            <person name="Lecharny A."/>
            <person name="Aubourg S."/>
            <person name="Chefdor F."/>
            <person name="Cooke R."/>
            <person name="Berger C."/>
            <person name="Montfort A."/>
            <person name="Casacuberta E."/>
            <person name="Gibbons T."/>
            <person name="Weber N."/>
            <person name="Vandenbol M."/>
            <person name="Bargues M."/>
            <person name="Terol J."/>
            <person name="Torres A."/>
            <person name="Perez-Perez A."/>
            <person name="Purnelle B."/>
            <person name="Bent E."/>
            <person name="Johnson S."/>
            <person name="Tacon D."/>
            <person name="Jesse T."/>
            <person name="Heijnen L."/>
            <person name="Schwarz S."/>
            <person name="Scholler P."/>
            <person name="Heber S."/>
            <person name="Francs P."/>
            <person name="Bielke C."/>
            <person name="Frishman D."/>
            <person name="Haase D."/>
            <person name="Lemcke K."/>
            <person name="Mewes H.W."/>
            <person name="Stocker S."/>
            <person name="Zaccaria P."/>
            <person name="Bevan M."/>
            <person name="Wilson R.K."/>
            <person name="de la Bastide M."/>
            <person name="Habermann K."/>
            <person name="Parnell L."/>
            <person name="Dedhia N."/>
            <person name="Gnoj L."/>
            <person name="Schutz K."/>
            <person name="Huang E."/>
            <person name="Spiegel L."/>
            <person name="Sehkon M."/>
            <person name="Murray J."/>
            <person name="Sheet P."/>
            <person name="Cordes M."/>
            <person name="Abu-Threideh J."/>
            <person name="Stoneking T."/>
            <person name="Kalicki J."/>
            <person name="Graves T."/>
            <person name="Harmon G."/>
            <person name="Edwards J."/>
            <person name="Latreille P."/>
            <person name="Courtney L."/>
            <person name="Cloud J."/>
            <person name="Abbott A."/>
            <person name="Scott K."/>
            <person name="Johnson D."/>
            <person name="Minx P."/>
            <person name="Bentley D."/>
            <person name="Fulton B."/>
            <person name="Miller N."/>
            <person name="Greco T."/>
            <person name="Kemp K."/>
            <person name="Kramer J."/>
            <person name="Fulton L."/>
            <person name="Mardis E."/>
            <person name="Dante M."/>
            <person name="Pepin K."/>
            <person name="Hillier L."/>
            <person name="Nelson J."/>
            <person name="Spieth J."/>
            <person name="Ryan E."/>
            <person name="Andrews S."/>
            <person name="Geisel C."/>
            <person name="Layman D."/>
            <person name="Du H."/>
            <person name="Ali J."/>
            <person name="Berghoff A."/>
            <person name="Jones K."/>
            <person name="Drone K."/>
            <person name="Cotton M."/>
            <person name="Joshu C."/>
            <person name="Antonoiu B."/>
            <person name="Zidanic M."/>
            <person name="Strong C."/>
            <person name="Sun H."/>
            <person name="Lamar B."/>
            <person name="Yordan C."/>
            <person name="Ma P."/>
            <person name="Zhong J."/>
            <person name="Preston R."/>
            <person name="Vil D."/>
            <person name="Shekher M."/>
            <person name="Matero A."/>
            <person name="Shah R."/>
            <person name="Swaby I.K."/>
            <person name="O'Shaughnessy A."/>
            <person name="Rodriguez M."/>
            <person name="Hoffmann J."/>
            <person name="Till S."/>
            <person name="Granat S."/>
            <person name="Shohdy N."/>
            <person name="Hasegawa A."/>
            <person name="Hameed A."/>
            <person name="Lodhi M."/>
            <person name="Johnson A."/>
            <person name="Chen E."/>
            <person name="Marra M."/>
            <person name="Martienssen R."/>
            <person name="McCombie W.R."/>
        </authorList>
    </citation>
    <scope>NUCLEOTIDE SEQUENCE [LARGE SCALE GENOMIC DNA]</scope>
    <source>
        <strain evidence="4">cv. Columbia</strain>
    </source>
</reference>
<evidence type="ECO:0000313" key="2">
    <source>
        <dbReference type="Araport" id="AT4G15025"/>
    </source>
</evidence>
<keyword evidence="4" id="KW-1185">Reference proteome</keyword>
<evidence type="ECO:0000313" key="3">
    <source>
        <dbReference type="EMBL" id="ANM66110.1"/>
    </source>
</evidence>
<accession>A0A1P8B3C9</accession>
<organism evidence="3 4">
    <name type="scientific">Arabidopsis thaliana</name>
    <name type="common">Mouse-ear cress</name>
    <dbReference type="NCBI Taxonomy" id="3702"/>
    <lineage>
        <taxon>Eukaryota</taxon>
        <taxon>Viridiplantae</taxon>
        <taxon>Streptophyta</taxon>
        <taxon>Embryophyta</taxon>
        <taxon>Tracheophyta</taxon>
        <taxon>Spermatophyta</taxon>
        <taxon>Magnoliopsida</taxon>
        <taxon>eudicotyledons</taxon>
        <taxon>Gunneridae</taxon>
        <taxon>Pentapetalae</taxon>
        <taxon>rosids</taxon>
        <taxon>malvids</taxon>
        <taxon>Brassicales</taxon>
        <taxon>Brassicaceae</taxon>
        <taxon>Camelineae</taxon>
        <taxon>Arabidopsis</taxon>
    </lineage>
</organism>
<sequence>MHQILSRNKQFRYKQNKPVKNLYKEMKRKDLIWFVAGYGESVSGKVIKFRYSSFGSGEEEAGISRRWRFPTNGGENQRRVEDCDGGEIDPARF</sequence>
<evidence type="ECO:0000256" key="1">
    <source>
        <dbReference type="SAM" id="MobiDB-lite"/>
    </source>
</evidence>
<gene>
    <name evidence="2 3" type="ordered locus">At4g15025</name>
</gene>
<reference evidence="4" key="2">
    <citation type="journal article" date="2017" name="Plant J.">
        <title>Araport11: a complete reannotation of the Arabidopsis thaliana reference genome.</title>
        <authorList>
            <person name="Cheng C.Y."/>
            <person name="Krishnakumar V."/>
            <person name="Chan A.P."/>
            <person name="Thibaud-Nissen F."/>
            <person name="Schobel S."/>
            <person name="Town C.D."/>
        </authorList>
    </citation>
    <scope>GENOME REANNOTATION</scope>
    <source>
        <strain evidence="4">cv. Columbia</strain>
    </source>
</reference>